<comment type="caution">
    <text evidence="1">The sequence shown here is derived from an EMBL/GenBank/DDBJ whole genome shotgun (WGS) entry which is preliminary data.</text>
</comment>
<dbReference type="EMBL" id="JAANYN010000001">
    <property type="protein sequence ID" value="NHE55810.1"/>
    <property type="molecule type" value="Genomic_DNA"/>
</dbReference>
<sequence length="211" mass="24637">MNKVVPVVVSDSLYLPPLSYFIAVKASKEIIIPSDEPILRQSYVNKAKVLLANKTEVLSVPVFGIRKKQEIKDVRIDYNQKWLNVHLKGLQSAYGKAPFFEYFYSDLEHVYLQKHAFLIDLNRELLTLCLKFLRWNVRLMVIEKKDFVAPERDIRGLIHPKRLMDRDKIYIPHKYQQIFGANFVPNLSIVDLLFCEGPMAETILNRSEKTN</sequence>
<dbReference type="Proteomes" id="UP000649799">
    <property type="component" value="Unassembled WGS sequence"/>
</dbReference>
<evidence type="ECO:0000313" key="1">
    <source>
        <dbReference type="EMBL" id="NHE55810.1"/>
    </source>
</evidence>
<keyword evidence="2" id="KW-1185">Reference proteome</keyword>
<proteinExistence type="predicted"/>
<dbReference type="Pfam" id="PF08889">
    <property type="entry name" value="WbqC"/>
    <property type="match status" value="2"/>
</dbReference>
<evidence type="ECO:0000313" key="2">
    <source>
        <dbReference type="Proteomes" id="UP000649799"/>
    </source>
</evidence>
<accession>A0ABX0H2Z0</accession>
<gene>
    <name evidence="1" type="ORF">G9Q97_03170</name>
</gene>
<dbReference type="InterPro" id="IPR014985">
    <property type="entry name" value="WbqC"/>
</dbReference>
<reference evidence="1 2" key="1">
    <citation type="submission" date="2020-03" db="EMBL/GenBank/DDBJ databases">
        <title>Cyclobacterium plantarum sp. nov., a marine bacterium isolated from a coastal-marine wetland.</title>
        <authorList>
            <person name="Sanchez-Porro C."/>
            <person name="Ventosa A."/>
            <person name="Amoozegar M."/>
        </authorList>
    </citation>
    <scope>NUCLEOTIDE SEQUENCE [LARGE SCALE GENOMIC DNA]</scope>
    <source>
        <strain evidence="1 2">GBPx2</strain>
    </source>
</reference>
<name>A0ABX0H2Z0_9BACT</name>
<organism evidence="1 2">
    <name type="scientific">Cyclobacterium plantarum</name>
    <dbReference type="NCBI Taxonomy" id="2716263"/>
    <lineage>
        <taxon>Bacteria</taxon>
        <taxon>Pseudomonadati</taxon>
        <taxon>Bacteroidota</taxon>
        <taxon>Cytophagia</taxon>
        <taxon>Cytophagales</taxon>
        <taxon>Cyclobacteriaceae</taxon>
        <taxon>Cyclobacterium</taxon>
    </lineage>
</organism>
<dbReference type="RefSeq" id="WP_166143032.1">
    <property type="nucleotide sequence ID" value="NZ_JAANYN010000001.1"/>
</dbReference>
<protein>
    <submittedName>
        <fullName evidence="1">WbqC family protein</fullName>
    </submittedName>
</protein>